<comment type="caution">
    <text evidence="1">The sequence shown here is derived from an EMBL/GenBank/DDBJ whole genome shotgun (WGS) entry which is preliminary data.</text>
</comment>
<name>A0AAV7PKT1_PLEWA</name>
<gene>
    <name evidence="1" type="ORF">NDU88_006195</name>
</gene>
<evidence type="ECO:0000313" key="1">
    <source>
        <dbReference type="EMBL" id="KAJ1127802.1"/>
    </source>
</evidence>
<dbReference type="AlphaFoldDB" id="A0AAV7PKT1"/>
<accession>A0AAV7PKT1</accession>
<evidence type="ECO:0000313" key="2">
    <source>
        <dbReference type="Proteomes" id="UP001066276"/>
    </source>
</evidence>
<sequence length="93" mass="10646">MHSLLRGKKFTTLRTGLRKEKIDEVPALCLELRRTAHRIDAQSTWDDAARLPEGDRRSACRVEETSTQCPLKRRSTCDFSPQAQNSTHRPRGV</sequence>
<proteinExistence type="predicted"/>
<keyword evidence="2" id="KW-1185">Reference proteome</keyword>
<protein>
    <submittedName>
        <fullName evidence="1">Uncharacterized protein</fullName>
    </submittedName>
</protein>
<dbReference type="EMBL" id="JANPWB010000011">
    <property type="protein sequence ID" value="KAJ1127802.1"/>
    <property type="molecule type" value="Genomic_DNA"/>
</dbReference>
<dbReference type="Proteomes" id="UP001066276">
    <property type="component" value="Chromosome 7"/>
</dbReference>
<organism evidence="1 2">
    <name type="scientific">Pleurodeles waltl</name>
    <name type="common">Iberian ribbed newt</name>
    <dbReference type="NCBI Taxonomy" id="8319"/>
    <lineage>
        <taxon>Eukaryota</taxon>
        <taxon>Metazoa</taxon>
        <taxon>Chordata</taxon>
        <taxon>Craniata</taxon>
        <taxon>Vertebrata</taxon>
        <taxon>Euteleostomi</taxon>
        <taxon>Amphibia</taxon>
        <taxon>Batrachia</taxon>
        <taxon>Caudata</taxon>
        <taxon>Salamandroidea</taxon>
        <taxon>Salamandridae</taxon>
        <taxon>Pleurodelinae</taxon>
        <taxon>Pleurodeles</taxon>
    </lineage>
</organism>
<reference evidence="1" key="1">
    <citation type="journal article" date="2022" name="bioRxiv">
        <title>Sequencing and chromosome-scale assembly of the giantPleurodeles waltlgenome.</title>
        <authorList>
            <person name="Brown T."/>
            <person name="Elewa A."/>
            <person name="Iarovenko S."/>
            <person name="Subramanian E."/>
            <person name="Araus A.J."/>
            <person name="Petzold A."/>
            <person name="Susuki M."/>
            <person name="Suzuki K.-i.T."/>
            <person name="Hayashi T."/>
            <person name="Toyoda A."/>
            <person name="Oliveira C."/>
            <person name="Osipova E."/>
            <person name="Leigh N.D."/>
            <person name="Simon A."/>
            <person name="Yun M.H."/>
        </authorList>
    </citation>
    <scope>NUCLEOTIDE SEQUENCE</scope>
    <source>
        <strain evidence="1">20211129_DDA</strain>
        <tissue evidence="1">Liver</tissue>
    </source>
</reference>